<comment type="caution">
    <text evidence="1">The sequence shown here is derived from an EMBL/GenBank/DDBJ whole genome shotgun (WGS) entry which is preliminary data.</text>
</comment>
<gene>
    <name evidence="1" type="ORF">LOY88_002615</name>
</gene>
<organism evidence="1">
    <name type="scientific">Ophidiomyces ophidiicola</name>
    <dbReference type="NCBI Taxonomy" id="1387563"/>
    <lineage>
        <taxon>Eukaryota</taxon>
        <taxon>Fungi</taxon>
        <taxon>Dikarya</taxon>
        <taxon>Ascomycota</taxon>
        <taxon>Pezizomycotina</taxon>
        <taxon>Eurotiomycetes</taxon>
        <taxon>Eurotiomycetidae</taxon>
        <taxon>Onygenales</taxon>
        <taxon>Onygenaceae</taxon>
        <taxon>Ophidiomyces</taxon>
    </lineage>
</organism>
<sequence length="452" mass="48694">MGWTLFNASSYSYSGDGGLYGATKSPLLQKAEHAHRRVPGLRNIPLPAIGIIVLIALVNAVVWMAAGIVLHYNPSLVSTAVLSYTLGLRHALDADHISAIDLMTRRLLATGQKAVTVGTFFSLGHSTIVIITSIVVAATAAAVSSKFDKYGTIGSIIGSSVSSAFLILLGIMNAYILYKLLQQMGKLLKSRATGEEISKIEGSGVLFRILKTMFKLINRPWKMYPLGVLFGLGFDTSSEIALLGISSIQAARGTSIWVIMIFPFLFTAGMCLIDTIDGALMLSLYIQPASHFLASPSESSTVTTSLVENNTQSQPISRSPRDPIAFLYYSIVLTSLTVIVAIVIGILQLLTLILNAAKPEGKFWDGVEIAGEYYDVIGGAICGCFLIFGAISVVLYPCWRRRMDKRYGSHNGQGEEIDDSNTNREPSAQQSLSTDVPKTGAEINIIREPSSS</sequence>
<evidence type="ECO:0000313" key="1">
    <source>
        <dbReference type="EMBL" id="KAI2388419.1"/>
    </source>
</evidence>
<reference evidence="1" key="1">
    <citation type="journal article" date="2022" name="bioRxiv">
        <title>Population genetic analysis of Ophidiomyces ophidiicola, the causative agent of snake fungal disease, indicates recent introductions to the USA.</title>
        <authorList>
            <person name="Ladner J.T."/>
            <person name="Palmer J.M."/>
            <person name="Ettinger C.L."/>
            <person name="Stajich J.E."/>
            <person name="Farrell T.M."/>
            <person name="Glorioso B.M."/>
            <person name="Lawson B."/>
            <person name="Price S.J."/>
            <person name="Stengle A.G."/>
            <person name="Grear D.A."/>
            <person name="Lorch J.M."/>
        </authorList>
    </citation>
    <scope>NUCLEOTIDE SEQUENCE</scope>
    <source>
        <strain evidence="1">NWHC 24266-5</strain>
    </source>
</reference>
<protein>
    <submittedName>
        <fullName evidence="1">Uncharacterized protein</fullName>
    </submittedName>
</protein>
<dbReference type="EMBL" id="JALBCA010000031">
    <property type="protein sequence ID" value="KAI2388419.1"/>
    <property type="molecule type" value="Genomic_DNA"/>
</dbReference>
<accession>A0ACB8UYQ3</accession>
<name>A0ACB8UYQ3_9EURO</name>
<proteinExistence type="predicted"/>